<keyword evidence="2" id="KW-1185">Reference proteome</keyword>
<name>A0A3M7S6H4_BRAPC</name>
<protein>
    <submittedName>
        <fullName evidence="1">Uncharacterized protein</fullName>
    </submittedName>
</protein>
<gene>
    <name evidence="1" type="ORF">BpHYR1_015931</name>
</gene>
<dbReference type="AlphaFoldDB" id="A0A3M7S6H4"/>
<comment type="caution">
    <text evidence="1">The sequence shown here is derived from an EMBL/GenBank/DDBJ whole genome shotgun (WGS) entry which is preliminary data.</text>
</comment>
<proteinExistence type="predicted"/>
<sequence>MKHFFSLATDKYLQEMFDFQETKSLKHILKIIVSSLQKINQIKTKIKKLLFMTYTEFFVFFYRIKYTELILWCRNVRLFGSNLNCIWCNYISDCI</sequence>
<dbReference type="Proteomes" id="UP000276133">
    <property type="component" value="Unassembled WGS sequence"/>
</dbReference>
<dbReference type="EMBL" id="REGN01001975">
    <property type="protein sequence ID" value="RNA31180.1"/>
    <property type="molecule type" value="Genomic_DNA"/>
</dbReference>
<organism evidence="1 2">
    <name type="scientific">Brachionus plicatilis</name>
    <name type="common">Marine rotifer</name>
    <name type="synonym">Brachionus muelleri</name>
    <dbReference type="NCBI Taxonomy" id="10195"/>
    <lineage>
        <taxon>Eukaryota</taxon>
        <taxon>Metazoa</taxon>
        <taxon>Spiralia</taxon>
        <taxon>Gnathifera</taxon>
        <taxon>Rotifera</taxon>
        <taxon>Eurotatoria</taxon>
        <taxon>Monogononta</taxon>
        <taxon>Pseudotrocha</taxon>
        <taxon>Ploima</taxon>
        <taxon>Brachionidae</taxon>
        <taxon>Brachionus</taxon>
    </lineage>
</organism>
<accession>A0A3M7S6H4</accession>
<reference evidence="1 2" key="1">
    <citation type="journal article" date="2018" name="Sci. Rep.">
        <title>Genomic signatures of local adaptation to the degree of environmental predictability in rotifers.</title>
        <authorList>
            <person name="Franch-Gras L."/>
            <person name="Hahn C."/>
            <person name="Garcia-Roger E.M."/>
            <person name="Carmona M.J."/>
            <person name="Serra M."/>
            <person name="Gomez A."/>
        </authorList>
    </citation>
    <scope>NUCLEOTIDE SEQUENCE [LARGE SCALE GENOMIC DNA]</scope>
    <source>
        <strain evidence="1">HYR1</strain>
    </source>
</reference>
<evidence type="ECO:0000313" key="2">
    <source>
        <dbReference type="Proteomes" id="UP000276133"/>
    </source>
</evidence>
<evidence type="ECO:0000313" key="1">
    <source>
        <dbReference type="EMBL" id="RNA31180.1"/>
    </source>
</evidence>